<evidence type="ECO:0000259" key="2">
    <source>
        <dbReference type="Pfam" id="PF13020"/>
    </source>
</evidence>
<organism evidence="3 4">
    <name type="scientific">Trypanosoma congolense (strain IL3000)</name>
    <dbReference type="NCBI Taxonomy" id="1068625"/>
    <lineage>
        <taxon>Eukaryota</taxon>
        <taxon>Discoba</taxon>
        <taxon>Euglenozoa</taxon>
        <taxon>Kinetoplastea</taxon>
        <taxon>Metakinetoplastina</taxon>
        <taxon>Trypanosomatida</taxon>
        <taxon>Trypanosomatidae</taxon>
        <taxon>Trypanosoma</taxon>
        <taxon>Nannomonas</taxon>
    </lineage>
</organism>
<proteinExistence type="predicted"/>
<evidence type="ECO:0000256" key="1">
    <source>
        <dbReference type="SAM" id="MobiDB-lite"/>
    </source>
</evidence>
<feature type="compositionally biased region" description="Basic residues" evidence="1">
    <location>
        <begin position="1486"/>
        <end position="1495"/>
    </location>
</feature>
<gene>
    <name evidence="3" type="ORF">TCIL3000_0_30810</name>
</gene>
<protein>
    <submittedName>
        <fullName evidence="3">WGS project CAEQ00000000 data, annotated contig 1222</fullName>
    </submittedName>
</protein>
<feature type="region of interest" description="Disordered" evidence="1">
    <location>
        <begin position="1443"/>
        <end position="1515"/>
    </location>
</feature>
<sequence length="1661" mass="183030">MSDVYVEEKPLREPTFVSLEAVNNYVNELLVYGRRARQSSVSRGRNNQAFTVEYLLEKVYGRFFNQKGQSPFPDGLPFSIRQIPHLAKVAQRQVRITAMVQSAVATRPVVTIYELELEVCSNENISTYAELGLGDSLAMLPFVQHAFKLPSSGTEIAPVTSNDFLQFLLFDAYAKIVLTSGGDAGDAVRAFARSYKGDRYNPAQLGIHIQHFSWLLQFLRQEIARTSALLSQAVTENSCGVGRRLPFYEKVVESLHGAMTLHDEEIRRSKKFALPFSVHASPAEVESVGMSPLLWGAASEAPVGGLLLHGVLQADPVITLSSSATVAATGVNPGIVPSPHVAFDSSASGTPAASREEAGSNVHRTSLHGVGSSVSCAYSKRRKRVVVDGVTEVVGPPRPVTAEMAAPPLPTLPTALAVTSPTTAFPSLPLADAISIIRCLGFMQAAVNFPCVAGTADFATFRSYASQLCPLLQQSAGASVSQSKPSGADIVKDGKMHMGLISTNILQVSMETVLSVLSSTGPLSKLYELYCFCVRGESCSKDGRGTQVGDAKVDEDSTPSSLMAQCITLGLQELLFVPIVGVSSPLPLALVNSSNLSGRVVLARHHSYASLFQFHPLHLMFDPPTCGGHVNSSCDSEGDGCICDDNRSTNVLFVDSYRLFSTNGSFSGDYSPEKREAEREHRDVICDVLQRYGVLLSVPDEWFHNGFLLKIVNRLLKQFHGKSLKSENEECYMALRMLTLYWWLVGLWFSIPDCNVTKSIKEFVRCLGDTRWIPSFSVYNGDNKETSTLRVTRWHTTYELFPFTECFTSNGLPRLLNFAPHDCMDLIIYWEHYVNMCNRAPAAGKEACDLQSALLFVRGWVPAVKQRISKSPLVRAERIAQLLGLPLAWSAEIGLQVVRSLRVGMCIPLEAMQYVMRCIASDSGSTRDGVLLALKQEASIPLPAPYVGVDDGGTFIVSEIARCNTLHWLPLTSLKNGLSKGCESQEDGQNDDLMMFNRCICFFGDQLRDFFLQSLSVSPVPTVSSWIAAAEFCRAQTPAGPLVNQNLTDVFLRALSLCCVAQHSYLVDSYEKATSIHDRDEGSQLSGDSLHHGSFQAALNQLLKSIPAGSEKAYVFPLGGRWRRAAEGLFFCGSYYCGLDGFALQTTYGGSANLRKSSTPQLPVLVFTEQRPHHIVAAVLEKMNLKALEDCTEKTVTFGDASLESSSELHRRIGVCVPRVQEFLRRVHPQYYELVRDNVQQRLENFSCVLANDPCLKEVLRFQGYVYSMVRSVRCTYVQQHNSIYGVDEQFTPCVGAGAVAEIFMPLEDPEIRNSLQIALRECFQWEGPRLDVDEYSLMDSPDAEKSIEQRHGTQLTHEMPWQLSSAPVLRFREHFPLGREGFSLSGRAPSSVPMKGALGGLQGTQLKLSLGVNGNEFSIKSLPEWQGSFFDIPRDIVKTLKQNSHSVSNTERSVDGSCNTSDESESGDYDGESNRNGAPAVHGVNGRKQRKRTRQSNGPRAVLRPGSLAQRGDTHDYSVAAERFAYEKLCREVPKDVEVLWVNEHVELGAPYDILLVRRNAKRRGGTFNPTLSGRGGDIVAFIEVKSTCTKARRDFEMSLREILFAARFGIAYKVHRVFCASTSAMREMHVEVLEDIVTMWHHGRLTLTGEVKVMPTAGG</sequence>
<evidence type="ECO:0000313" key="3">
    <source>
        <dbReference type="EMBL" id="CCD12172.1"/>
    </source>
</evidence>
<reference evidence="4" key="1">
    <citation type="submission" date="2011-07" db="EMBL/GenBank/DDBJ databases">
        <title>Divergent evolution of antigenic variation in African trypanosomes.</title>
        <authorList>
            <person name="Jackson A.P."/>
            <person name="Berry A."/>
            <person name="Allison H.C."/>
            <person name="Burton P."/>
            <person name="Anderson J."/>
            <person name="Aslett M."/>
            <person name="Brown R."/>
            <person name="Corton N."/>
            <person name="Harris D."/>
            <person name="Hauser H."/>
            <person name="Gamble J."/>
            <person name="Gilderthorp R."/>
            <person name="McQuillan J."/>
            <person name="Quail M.A."/>
            <person name="Sanders M."/>
            <person name="Van Tonder A."/>
            <person name="Ginger M.L."/>
            <person name="Donelson J.E."/>
            <person name="Field M.C."/>
            <person name="Barry J.D."/>
            <person name="Berriman M."/>
            <person name="Hertz-Fowler C."/>
        </authorList>
    </citation>
    <scope>NUCLEOTIDE SEQUENCE [LARGE SCALE GENOMIC DNA]</scope>
    <source>
        <strain evidence="4">IL3000</strain>
    </source>
</reference>
<feature type="compositionally biased region" description="Acidic residues" evidence="1">
    <location>
        <begin position="1463"/>
        <end position="1472"/>
    </location>
</feature>
<feature type="compositionally biased region" description="Polar residues" evidence="1">
    <location>
        <begin position="1443"/>
        <end position="1462"/>
    </location>
</feature>
<dbReference type="InterPro" id="IPR052957">
    <property type="entry name" value="Auxin_embryo_med"/>
</dbReference>
<comment type="caution">
    <text evidence="3">The sequence shown here is derived from an EMBL/GenBank/DDBJ whole genome shotgun (WGS) entry which is preliminary data.</text>
</comment>
<feature type="domain" description="Protein NO VEIN C-terminal" evidence="2">
    <location>
        <begin position="1522"/>
        <end position="1626"/>
    </location>
</feature>
<dbReference type="EMBL" id="CAEQ01000599">
    <property type="protein sequence ID" value="CCD12172.1"/>
    <property type="molecule type" value="Genomic_DNA"/>
</dbReference>
<dbReference type="VEuPathDB" id="TriTrypDB:TcIL3000_0_30810"/>
<dbReference type="PANTHER" id="PTHR32387">
    <property type="entry name" value="WU:FJ29H11"/>
    <property type="match status" value="1"/>
</dbReference>
<accession>F9W4S7</accession>
<dbReference type="Pfam" id="PF13020">
    <property type="entry name" value="NOV_C"/>
    <property type="match status" value="1"/>
</dbReference>
<keyword evidence="4" id="KW-1185">Reference proteome</keyword>
<evidence type="ECO:0000313" key="4">
    <source>
        <dbReference type="Proteomes" id="UP000000702"/>
    </source>
</evidence>
<reference evidence="3 4" key="2">
    <citation type="journal article" date="2012" name="Proc. Natl. Acad. Sci. U.S.A.">
        <title>Antigenic diversity is generated by distinct evolutionary mechanisms in African trypanosome species.</title>
        <authorList>
            <person name="Jackson A.P."/>
            <person name="Berry A."/>
            <person name="Aslett M."/>
            <person name="Allison H.C."/>
            <person name="Burton P."/>
            <person name="Vavrova-Anderson J."/>
            <person name="Brown R."/>
            <person name="Browne H."/>
            <person name="Corton N."/>
            <person name="Hauser H."/>
            <person name="Gamble J."/>
            <person name="Gilderthorp R."/>
            <person name="Marcello L."/>
            <person name="McQuillan J."/>
            <person name="Otto T.D."/>
            <person name="Quail M.A."/>
            <person name="Sanders M.J."/>
            <person name="van Tonder A."/>
            <person name="Ginger M.L."/>
            <person name="Field M.C."/>
            <person name="Barry J.D."/>
            <person name="Hertz-Fowler C."/>
            <person name="Berriman M."/>
        </authorList>
    </citation>
    <scope>NUCLEOTIDE SEQUENCE [LARGE SCALE GENOMIC DNA]</scope>
    <source>
        <strain evidence="3 4">IL3000</strain>
    </source>
</reference>
<dbReference type="Proteomes" id="UP000000702">
    <property type="component" value="Unassembled WGS sequence"/>
</dbReference>
<dbReference type="PANTHER" id="PTHR32387:SF0">
    <property type="entry name" value="PROTEIN NO VEIN"/>
    <property type="match status" value="1"/>
</dbReference>
<dbReference type="OMA" id="VEVVWVN"/>
<name>F9W4S7_TRYCI</name>
<dbReference type="InterPro" id="IPR024975">
    <property type="entry name" value="NOV_C"/>
</dbReference>